<accession>A0A8S5SD34</accession>
<name>A0A8S5SD34_9CAUD</name>
<evidence type="ECO:0000313" key="2">
    <source>
        <dbReference type="EMBL" id="DAF48634.1"/>
    </source>
</evidence>
<proteinExistence type="predicted"/>
<protein>
    <submittedName>
        <fullName evidence="2">Baseplate wedge protein</fullName>
    </submittedName>
</protein>
<dbReference type="EMBL" id="BK032571">
    <property type="protein sequence ID" value="DAF48634.1"/>
    <property type="molecule type" value="Genomic_DNA"/>
</dbReference>
<dbReference type="Pfam" id="PF04865">
    <property type="entry name" value="Baseplate_J"/>
    <property type="match status" value="1"/>
</dbReference>
<feature type="domain" description="Baseplate protein J-like barrel" evidence="1">
    <location>
        <begin position="93"/>
        <end position="161"/>
    </location>
</feature>
<dbReference type="InterPro" id="IPR006949">
    <property type="entry name" value="Barrel_Baseplate_J-like"/>
</dbReference>
<organism evidence="2">
    <name type="scientific">Siphoviridae sp. ctzWr28</name>
    <dbReference type="NCBI Taxonomy" id="2827980"/>
    <lineage>
        <taxon>Viruses</taxon>
        <taxon>Duplodnaviria</taxon>
        <taxon>Heunggongvirae</taxon>
        <taxon>Uroviricota</taxon>
        <taxon>Caudoviricetes</taxon>
    </lineage>
</organism>
<sequence length="363" mass="41639">MNILNNELKSLLKDDYSNDKRSTWFMLMFPVARLMRVKMERQQIQADKMNLLNCEGIEIDEHLSNSPFFFKRKQESKATVNIELIGGLNVPLEIGDVIVEANDGTRYTLSENGTLNNKTTFKFECDIAGEQGNKEIGSIIKLVKVVNGVYDFKQNEVAAGGQEQEKDNAYIERWFLSRNESEWNLDGIRAEILKQEGVKSVYADENKTMQVDSKGLEPKSIVLIVDGGRNEDIAKAIWKKKDQAIQMNGDTVVTIKDNQGIDREIRFYRPKKREVQVKIEFQKADGVNILEENLRDIVKEYIKSVKVGEYITSYKCESEFIRTVYSAEKLLNIDVAFKLKETPGNNYQKVLKLGFNEVAEYAE</sequence>
<evidence type="ECO:0000259" key="1">
    <source>
        <dbReference type="Pfam" id="PF04865"/>
    </source>
</evidence>
<reference evidence="2" key="1">
    <citation type="journal article" date="2021" name="Proc. Natl. Acad. Sci. U.S.A.">
        <title>A Catalog of Tens of Thousands of Viruses from Human Metagenomes Reveals Hidden Associations with Chronic Diseases.</title>
        <authorList>
            <person name="Tisza M.J."/>
            <person name="Buck C.B."/>
        </authorList>
    </citation>
    <scope>NUCLEOTIDE SEQUENCE</scope>
    <source>
        <strain evidence="2">CtzWr28</strain>
    </source>
</reference>